<name>A0ABQ7KWQ4_BRACM</name>
<keyword evidence="1" id="KW-0812">Transmembrane</keyword>
<feature type="transmembrane region" description="Helical" evidence="1">
    <location>
        <begin position="217"/>
        <end position="238"/>
    </location>
</feature>
<keyword evidence="1" id="KW-0472">Membrane</keyword>
<dbReference type="Proteomes" id="UP000823674">
    <property type="component" value="Chromosome A07"/>
</dbReference>
<gene>
    <name evidence="2" type="primary">A07g504510.1_BraROA</name>
    <name evidence="2" type="ORF">IGI04_026564</name>
</gene>
<keyword evidence="1" id="KW-1133">Transmembrane helix</keyword>
<accession>A0ABQ7KWQ4</accession>
<feature type="transmembrane region" description="Helical" evidence="1">
    <location>
        <begin position="175"/>
        <end position="196"/>
    </location>
</feature>
<sequence>MTRLQQIPMVSFLLSSSAPTTQTTQLNHGVHLSLKNPSVARGIALGLMYPDPPEPPDLLDLGSVMVTMGMDLRVASAEEWWEERGRDSSLDGERDLGLMVTDFLETGGGGSGGDSWCSSDSDSEFPDPSYLSDKILHLPRELLPVCSLLMLIMFLQLHTPLWLRISSQFQGSSKWCMITFVAKFLAALYVFITAACSGSSSPSVSSDSRGFISPISIYDVSILSCLSVLFAFICVYVICLAFDAAVSFFILAVLLCLLNNLSIDRA</sequence>
<dbReference type="EMBL" id="JADBGQ010000009">
    <property type="protein sequence ID" value="KAG5378722.1"/>
    <property type="molecule type" value="Genomic_DNA"/>
</dbReference>
<comment type="caution">
    <text evidence="2">The sequence shown here is derived from an EMBL/GenBank/DDBJ whole genome shotgun (WGS) entry which is preliminary data.</text>
</comment>
<evidence type="ECO:0000313" key="3">
    <source>
        <dbReference type="Proteomes" id="UP000823674"/>
    </source>
</evidence>
<keyword evidence="3" id="KW-1185">Reference proteome</keyword>
<feature type="transmembrane region" description="Helical" evidence="1">
    <location>
        <begin position="244"/>
        <end position="263"/>
    </location>
</feature>
<protein>
    <submittedName>
        <fullName evidence="2">Uncharacterized protein</fullName>
    </submittedName>
</protein>
<evidence type="ECO:0000256" key="1">
    <source>
        <dbReference type="SAM" id="Phobius"/>
    </source>
</evidence>
<proteinExistence type="predicted"/>
<evidence type="ECO:0000313" key="2">
    <source>
        <dbReference type="EMBL" id="KAG5378722.1"/>
    </source>
</evidence>
<reference evidence="2 3" key="1">
    <citation type="submission" date="2021-03" db="EMBL/GenBank/DDBJ databases">
        <authorList>
            <person name="King G.J."/>
            <person name="Bancroft I."/>
            <person name="Baten A."/>
            <person name="Bloomfield J."/>
            <person name="Borpatragohain P."/>
            <person name="He Z."/>
            <person name="Irish N."/>
            <person name="Irwin J."/>
            <person name="Liu K."/>
            <person name="Mauleon R.P."/>
            <person name="Moore J."/>
            <person name="Morris R."/>
            <person name="Ostergaard L."/>
            <person name="Wang B."/>
            <person name="Wells R."/>
        </authorList>
    </citation>
    <scope>NUCLEOTIDE SEQUENCE [LARGE SCALE GENOMIC DNA]</scope>
    <source>
        <strain evidence="2">R-o-18</strain>
        <tissue evidence="2">Leaf</tissue>
    </source>
</reference>
<feature type="transmembrane region" description="Helical" evidence="1">
    <location>
        <begin position="142"/>
        <end position="163"/>
    </location>
</feature>
<organism evidence="2 3">
    <name type="scientific">Brassica rapa subsp. trilocularis</name>
    <dbReference type="NCBI Taxonomy" id="1813537"/>
    <lineage>
        <taxon>Eukaryota</taxon>
        <taxon>Viridiplantae</taxon>
        <taxon>Streptophyta</taxon>
        <taxon>Embryophyta</taxon>
        <taxon>Tracheophyta</taxon>
        <taxon>Spermatophyta</taxon>
        <taxon>Magnoliopsida</taxon>
        <taxon>eudicotyledons</taxon>
        <taxon>Gunneridae</taxon>
        <taxon>Pentapetalae</taxon>
        <taxon>rosids</taxon>
        <taxon>malvids</taxon>
        <taxon>Brassicales</taxon>
        <taxon>Brassicaceae</taxon>
        <taxon>Brassiceae</taxon>
        <taxon>Brassica</taxon>
    </lineage>
</organism>